<evidence type="ECO:0008006" key="4">
    <source>
        <dbReference type="Google" id="ProtNLM"/>
    </source>
</evidence>
<keyword evidence="1" id="KW-0812">Transmembrane</keyword>
<keyword evidence="1" id="KW-1133">Transmembrane helix</keyword>
<sequence>MRYFLEKKTSQKTYDIILGVCLPQSCAAEDIITIINFSVMLNDNLKYNNTLSRNIKVTSIRQIQEYVIQNDIVAILLILITAILILLAILATLVDYEVFSVKQSKTSFDLSKFKNIKIDNNLETKRAAVDVHKPVIVDALMKNVNNMSTVRITDVNKLPLTTLDVAAVEGLAGNCSRCGKYKKQCAIQMQFDNLGPCPRAKYNSCASLTMEYKKKNGCLKTLLLSFSLKHSWMRIFNTNMANKDLAVVHVIKNVTILWIIFVHTVVTVVTGTLAFDTMFFVSGVFSAHHFFYLKGRYTVEELVSCRGPCGQALQTTTPLHIHDIPSRGSCSSIE</sequence>
<keyword evidence="3" id="KW-1185">Reference proteome</keyword>
<evidence type="ECO:0000256" key="1">
    <source>
        <dbReference type="SAM" id="Phobius"/>
    </source>
</evidence>
<protein>
    <recommendedName>
        <fullName evidence="4">Nose resistant-to-fluoxetine protein N-terminal domain-containing protein</fullName>
    </recommendedName>
</protein>
<gene>
    <name evidence="2" type="ORF">LSINAPIS_LOCUS717</name>
</gene>
<evidence type="ECO:0000313" key="2">
    <source>
        <dbReference type="EMBL" id="VVC86996.1"/>
    </source>
</evidence>
<proteinExistence type="predicted"/>
<name>A0A5E4PNS9_9NEOP</name>
<dbReference type="EMBL" id="FZQP02000060">
    <property type="protein sequence ID" value="VVC86996.1"/>
    <property type="molecule type" value="Genomic_DNA"/>
</dbReference>
<dbReference type="AlphaFoldDB" id="A0A5E4PNS9"/>
<evidence type="ECO:0000313" key="3">
    <source>
        <dbReference type="Proteomes" id="UP000324832"/>
    </source>
</evidence>
<accession>A0A5E4PNS9</accession>
<organism evidence="2 3">
    <name type="scientific">Leptidea sinapis</name>
    <dbReference type="NCBI Taxonomy" id="189913"/>
    <lineage>
        <taxon>Eukaryota</taxon>
        <taxon>Metazoa</taxon>
        <taxon>Ecdysozoa</taxon>
        <taxon>Arthropoda</taxon>
        <taxon>Hexapoda</taxon>
        <taxon>Insecta</taxon>
        <taxon>Pterygota</taxon>
        <taxon>Neoptera</taxon>
        <taxon>Endopterygota</taxon>
        <taxon>Lepidoptera</taxon>
        <taxon>Glossata</taxon>
        <taxon>Ditrysia</taxon>
        <taxon>Papilionoidea</taxon>
        <taxon>Pieridae</taxon>
        <taxon>Dismorphiinae</taxon>
        <taxon>Leptidea</taxon>
    </lineage>
</organism>
<reference evidence="2 3" key="1">
    <citation type="submission" date="2017-07" db="EMBL/GenBank/DDBJ databases">
        <authorList>
            <person name="Talla V."/>
            <person name="Backstrom N."/>
        </authorList>
    </citation>
    <scope>NUCLEOTIDE SEQUENCE [LARGE SCALE GENOMIC DNA]</scope>
</reference>
<dbReference type="Proteomes" id="UP000324832">
    <property type="component" value="Unassembled WGS sequence"/>
</dbReference>
<feature type="transmembrane region" description="Helical" evidence="1">
    <location>
        <begin position="72"/>
        <end position="94"/>
    </location>
</feature>
<feature type="transmembrane region" description="Helical" evidence="1">
    <location>
        <begin position="256"/>
        <end position="287"/>
    </location>
</feature>
<keyword evidence="1" id="KW-0472">Membrane</keyword>
<dbReference type="PANTHER" id="PTHR11161:SF0">
    <property type="entry name" value="O-ACYLTRANSFERASE LIKE PROTEIN"/>
    <property type="match status" value="1"/>
</dbReference>
<dbReference type="InterPro" id="IPR052728">
    <property type="entry name" value="O2_lipid_transport_reg"/>
</dbReference>
<dbReference type="PANTHER" id="PTHR11161">
    <property type="entry name" value="O-ACYLTRANSFERASE"/>
    <property type="match status" value="1"/>
</dbReference>